<dbReference type="EMBL" id="LQBK01000038">
    <property type="protein sequence ID" value="KUG52959.1"/>
    <property type="molecule type" value="Genomic_DNA"/>
</dbReference>
<sequence>MLGGETLMPDTCAGFHARQRLDVPRDDIGELRGLATELSGGPGGQAEGIAVGIEEVLEHHGFAVVVDSA</sequence>
<dbReference type="AlphaFoldDB" id="A0A0W8I4J0"/>
<reference evidence="2" key="1">
    <citation type="submission" date="2015-12" db="EMBL/GenBank/DDBJ databases">
        <authorList>
            <person name="Nair G.R."/>
            <person name="Kaur G."/>
            <person name="Mayilraj S."/>
        </authorList>
    </citation>
    <scope>NUCLEOTIDE SEQUENCE [LARGE SCALE GENOMIC DNA]</scope>
    <source>
        <strain evidence="2">CD08_4</strain>
    </source>
</reference>
<comment type="caution">
    <text evidence="1">The sequence shown here is derived from an EMBL/GenBank/DDBJ whole genome shotgun (WGS) entry which is preliminary data.</text>
</comment>
<protein>
    <submittedName>
        <fullName evidence="1">Uncharacterized protein</fullName>
    </submittedName>
</protein>
<organism evidence="1 2">
    <name type="scientific">Kocuria rosea subsp. polaris</name>
    <dbReference type="NCBI Taxonomy" id="136273"/>
    <lineage>
        <taxon>Bacteria</taxon>
        <taxon>Bacillati</taxon>
        <taxon>Actinomycetota</taxon>
        <taxon>Actinomycetes</taxon>
        <taxon>Micrococcales</taxon>
        <taxon>Micrococcaceae</taxon>
        <taxon>Kocuria</taxon>
    </lineage>
</organism>
<evidence type="ECO:0000313" key="1">
    <source>
        <dbReference type="EMBL" id="KUG52959.1"/>
    </source>
</evidence>
<dbReference type="Proteomes" id="UP000053512">
    <property type="component" value="Unassembled WGS sequence"/>
</dbReference>
<proteinExistence type="predicted"/>
<accession>A0A0W8I4J0</accession>
<name>A0A0W8I4J0_KOCRO</name>
<gene>
    <name evidence="1" type="ORF">AVL61_12095</name>
</gene>
<evidence type="ECO:0000313" key="2">
    <source>
        <dbReference type="Proteomes" id="UP000053512"/>
    </source>
</evidence>